<evidence type="ECO:0000256" key="2">
    <source>
        <dbReference type="SAM" id="Phobius"/>
    </source>
</evidence>
<feature type="compositionally biased region" description="Low complexity" evidence="1">
    <location>
        <begin position="108"/>
        <end position="125"/>
    </location>
</feature>
<keyword evidence="2" id="KW-0472">Membrane</keyword>
<evidence type="ECO:0000313" key="3">
    <source>
        <dbReference type="EMBL" id="KAJ9583039.1"/>
    </source>
</evidence>
<evidence type="ECO:0000313" key="4">
    <source>
        <dbReference type="Proteomes" id="UP001233999"/>
    </source>
</evidence>
<dbReference type="AlphaFoldDB" id="A0AAD7ZLN1"/>
<feature type="transmembrane region" description="Helical" evidence="2">
    <location>
        <begin position="29"/>
        <end position="47"/>
    </location>
</feature>
<reference evidence="3" key="1">
    <citation type="journal article" date="2023" name="IScience">
        <title>Live-bearing cockroach genome reveals convergent evolutionary mechanisms linked to viviparity in insects and beyond.</title>
        <authorList>
            <person name="Fouks B."/>
            <person name="Harrison M.C."/>
            <person name="Mikhailova A.A."/>
            <person name="Marchal E."/>
            <person name="English S."/>
            <person name="Carruthers M."/>
            <person name="Jennings E.C."/>
            <person name="Chiamaka E.L."/>
            <person name="Frigard R.A."/>
            <person name="Pippel M."/>
            <person name="Attardo G.M."/>
            <person name="Benoit J.B."/>
            <person name="Bornberg-Bauer E."/>
            <person name="Tobe S.S."/>
        </authorList>
    </citation>
    <scope>NUCLEOTIDE SEQUENCE</scope>
    <source>
        <strain evidence="3">Stay&amp;Tobe</strain>
    </source>
</reference>
<comment type="caution">
    <text evidence="3">The sequence shown here is derived from an EMBL/GenBank/DDBJ whole genome shotgun (WGS) entry which is preliminary data.</text>
</comment>
<feature type="region of interest" description="Disordered" evidence="1">
    <location>
        <begin position="96"/>
        <end position="172"/>
    </location>
</feature>
<accession>A0AAD7ZLN1</accession>
<keyword evidence="4" id="KW-1185">Reference proteome</keyword>
<organism evidence="3 4">
    <name type="scientific">Diploptera punctata</name>
    <name type="common">Pacific beetle cockroach</name>
    <dbReference type="NCBI Taxonomy" id="6984"/>
    <lineage>
        <taxon>Eukaryota</taxon>
        <taxon>Metazoa</taxon>
        <taxon>Ecdysozoa</taxon>
        <taxon>Arthropoda</taxon>
        <taxon>Hexapoda</taxon>
        <taxon>Insecta</taxon>
        <taxon>Pterygota</taxon>
        <taxon>Neoptera</taxon>
        <taxon>Polyneoptera</taxon>
        <taxon>Dictyoptera</taxon>
        <taxon>Blattodea</taxon>
        <taxon>Blaberoidea</taxon>
        <taxon>Blaberidae</taxon>
        <taxon>Diplopterinae</taxon>
        <taxon>Diploptera</taxon>
    </lineage>
</organism>
<dbReference type="Proteomes" id="UP001233999">
    <property type="component" value="Unassembled WGS sequence"/>
</dbReference>
<protein>
    <submittedName>
        <fullName evidence="3">Uncharacterized protein</fullName>
    </submittedName>
</protein>
<reference evidence="3" key="2">
    <citation type="submission" date="2023-05" db="EMBL/GenBank/DDBJ databases">
        <authorList>
            <person name="Fouks B."/>
        </authorList>
    </citation>
    <scope>NUCLEOTIDE SEQUENCE</scope>
    <source>
        <strain evidence="3">Stay&amp;Tobe</strain>
        <tissue evidence="3">Testes</tissue>
    </source>
</reference>
<dbReference type="EMBL" id="JASPKZ010007690">
    <property type="protein sequence ID" value="KAJ9583039.1"/>
    <property type="molecule type" value="Genomic_DNA"/>
</dbReference>
<gene>
    <name evidence="3" type="ORF">L9F63_022618</name>
</gene>
<keyword evidence="2" id="KW-0812">Transmembrane</keyword>
<feature type="compositionally biased region" description="Polar residues" evidence="1">
    <location>
        <begin position="141"/>
        <end position="150"/>
    </location>
</feature>
<feature type="non-terminal residue" evidence="3">
    <location>
        <position position="202"/>
    </location>
</feature>
<proteinExistence type="predicted"/>
<name>A0AAD7ZLN1_DIPPU</name>
<sequence length="202" mass="21756">MELYESGDRSIYHGCHRHASPRCNPRTKVTYLFLFTVIILLLGHLGVCTGRPDVISFSSSSTTSRSTSSPSGNNFLSRPFSWSVIRADRHYNADIIDDDDGVGGGVGDNYDNGGYTDENSSPSSSIGRSPDTGGLDDSSGGRVTSTNSRQTMDDGKGGDGSQVQTVEHGETKRYSVASVEFKRVETPFIIGVWIFSASLAKI</sequence>
<keyword evidence="2" id="KW-1133">Transmembrane helix</keyword>
<evidence type="ECO:0000256" key="1">
    <source>
        <dbReference type="SAM" id="MobiDB-lite"/>
    </source>
</evidence>